<organism evidence="2 3">
    <name type="scientific">Roseococcus suduntuyensis</name>
    <dbReference type="NCBI Taxonomy" id="455361"/>
    <lineage>
        <taxon>Bacteria</taxon>
        <taxon>Pseudomonadati</taxon>
        <taxon>Pseudomonadota</taxon>
        <taxon>Alphaproteobacteria</taxon>
        <taxon>Acetobacterales</taxon>
        <taxon>Roseomonadaceae</taxon>
        <taxon>Roseococcus</taxon>
    </lineage>
</organism>
<comment type="caution">
    <text evidence="2">The sequence shown here is derived from an EMBL/GenBank/DDBJ whole genome shotgun (WGS) entry which is preliminary data.</text>
</comment>
<dbReference type="PROSITE" id="PS01332">
    <property type="entry name" value="HTH_RRF2_1"/>
    <property type="match status" value="1"/>
</dbReference>
<dbReference type="RefSeq" id="WP_184382559.1">
    <property type="nucleotide sequence ID" value="NZ_JACIDJ010000001.1"/>
</dbReference>
<dbReference type="EMBL" id="JACIDJ010000001">
    <property type="protein sequence ID" value="MBB3897607.1"/>
    <property type="molecule type" value="Genomic_DNA"/>
</dbReference>
<dbReference type="PANTHER" id="PTHR33221:SF5">
    <property type="entry name" value="HTH-TYPE TRANSCRIPTIONAL REGULATOR ISCR"/>
    <property type="match status" value="1"/>
</dbReference>
<evidence type="ECO:0000313" key="3">
    <source>
        <dbReference type="Proteomes" id="UP000553193"/>
    </source>
</evidence>
<keyword evidence="3" id="KW-1185">Reference proteome</keyword>
<dbReference type="GO" id="GO:0005829">
    <property type="term" value="C:cytosol"/>
    <property type="evidence" value="ECO:0007669"/>
    <property type="project" value="TreeGrafter"/>
</dbReference>
<dbReference type="InterPro" id="IPR036388">
    <property type="entry name" value="WH-like_DNA-bd_sf"/>
</dbReference>
<dbReference type="PROSITE" id="PS51197">
    <property type="entry name" value="HTH_RRF2_2"/>
    <property type="match status" value="1"/>
</dbReference>
<sequence length="147" mass="15539">MLLRQDRALLALDIALDIAFHAAGRGEVSGAADIATRMGLARRGIEPLLQALVRAGLLHSLRGPRGGYRLARAPRDVTAAEVVEAVCEEEAPAPPGRLAAAVTAPLWQELDAAALATLRANTLEALLRRAQAAGLRRPTPEALDFVI</sequence>
<keyword evidence="1" id="KW-0238">DNA-binding</keyword>
<dbReference type="Gene3D" id="1.10.10.10">
    <property type="entry name" value="Winged helix-like DNA-binding domain superfamily/Winged helix DNA-binding domain"/>
    <property type="match status" value="1"/>
</dbReference>
<dbReference type="InterPro" id="IPR036390">
    <property type="entry name" value="WH_DNA-bd_sf"/>
</dbReference>
<protein>
    <submittedName>
        <fullName evidence="2">Rrf2 family protein</fullName>
    </submittedName>
</protein>
<name>A0A840A929_9PROT</name>
<accession>A0A840A929</accession>
<reference evidence="2 3" key="1">
    <citation type="submission" date="2020-08" db="EMBL/GenBank/DDBJ databases">
        <title>Genomic Encyclopedia of Type Strains, Phase IV (KMG-IV): sequencing the most valuable type-strain genomes for metagenomic binning, comparative biology and taxonomic classification.</title>
        <authorList>
            <person name="Goeker M."/>
        </authorList>
    </citation>
    <scope>NUCLEOTIDE SEQUENCE [LARGE SCALE GENOMIC DNA]</scope>
    <source>
        <strain evidence="2 3">DSM 19979</strain>
    </source>
</reference>
<dbReference type="GO" id="GO:0003677">
    <property type="term" value="F:DNA binding"/>
    <property type="evidence" value="ECO:0007669"/>
    <property type="project" value="UniProtKB-KW"/>
</dbReference>
<dbReference type="Proteomes" id="UP000553193">
    <property type="component" value="Unassembled WGS sequence"/>
</dbReference>
<dbReference type="SUPFAM" id="SSF46785">
    <property type="entry name" value="Winged helix' DNA-binding domain"/>
    <property type="match status" value="1"/>
</dbReference>
<dbReference type="Pfam" id="PF02082">
    <property type="entry name" value="Rrf2"/>
    <property type="match status" value="1"/>
</dbReference>
<proteinExistence type="predicted"/>
<gene>
    <name evidence="2" type="ORF">GGQ83_001033</name>
</gene>
<dbReference type="GO" id="GO:0003700">
    <property type="term" value="F:DNA-binding transcription factor activity"/>
    <property type="evidence" value="ECO:0007669"/>
    <property type="project" value="TreeGrafter"/>
</dbReference>
<dbReference type="InterPro" id="IPR000944">
    <property type="entry name" value="Tscrpt_reg_Rrf2"/>
</dbReference>
<dbReference type="InterPro" id="IPR030489">
    <property type="entry name" value="TR_Rrf2-type_CS"/>
</dbReference>
<evidence type="ECO:0000256" key="1">
    <source>
        <dbReference type="ARBA" id="ARBA00023125"/>
    </source>
</evidence>
<dbReference type="AlphaFoldDB" id="A0A840A929"/>
<evidence type="ECO:0000313" key="2">
    <source>
        <dbReference type="EMBL" id="MBB3897607.1"/>
    </source>
</evidence>
<dbReference type="PANTHER" id="PTHR33221">
    <property type="entry name" value="WINGED HELIX-TURN-HELIX TRANSCRIPTIONAL REGULATOR, RRF2 FAMILY"/>
    <property type="match status" value="1"/>
</dbReference>